<dbReference type="PANTHER" id="PTHR30231:SF41">
    <property type="entry name" value="DNA POLYMERASE III SUBUNIT EPSILON"/>
    <property type="match status" value="1"/>
</dbReference>
<dbReference type="FunFam" id="3.30.420.10:FF:000045">
    <property type="entry name" value="3'-5' exonuclease DinG"/>
    <property type="match status" value="1"/>
</dbReference>
<dbReference type="AlphaFoldDB" id="A0AAW9MP88"/>
<dbReference type="Proteomes" id="UP001357733">
    <property type="component" value="Unassembled WGS sequence"/>
</dbReference>
<dbReference type="Pfam" id="PF00929">
    <property type="entry name" value="RNase_T"/>
    <property type="match status" value="1"/>
</dbReference>
<comment type="caution">
    <text evidence="4">The sequence shown here is derived from an EMBL/GenBank/DDBJ whole genome shotgun (WGS) entry which is preliminary data.</text>
</comment>
<dbReference type="NCBIfam" id="TIGR00573">
    <property type="entry name" value="dnaq"/>
    <property type="match status" value="1"/>
</dbReference>
<dbReference type="CDD" id="cd17748">
    <property type="entry name" value="BRCT_DNA_ligase_like"/>
    <property type="match status" value="1"/>
</dbReference>
<gene>
    <name evidence="4" type="ORF">VLK81_02180</name>
</gene>
<dbReference type="CDD" id="cd06127">
    <property type="entry name" value="DEDDh"/>
    <property type="match status" value="1"/>
</dbReference>
<dbReference type="Gene3D" id="3.30.420.10">
    <property type="entry name" value="Ribonuclease H-like superfamily/Ribonuclease H"/>
    <property type="match status" value="1"/>
</dbReference>
<dbReference type="InterPro" id="IPR013520">
    <property type="entry name" value="Ribonucl_H"/>
</dbReference>
<dbReference type="InterPro" id="IPR036420">
    <property type="entry name" value="BRCT_dom_sf"/>
</dbReference>
<protein>
    <submittedName>
        <fullName evidence="4">Exonuclease domain-containing protein</fullName>
    </submittedName>
</protein>
<keyword evidence="1 4" id="KW-0378">Hydrolase</keyword>
<dbReference type="InterPro" id="IPR001357">
    <property type="entry name" value="BRCT_dom"/>
</dbReference>
<keyword evidence="1 4" id="KW-0269">Exonuclease</keyword>
<proteinExistence type="predicted"/>
<dbReference type="InterPro" id="IPR036397">
    <property type="entry name" value="RNaseH_sf"/>
</dbReference>
<keyword evidence="1 4" id="KW-0540">Nuclease</keyword>
<dbReference type="EMBL" id="JAYKOT010000001">
    <property type="protein sequence ID" value="MEB3428841.1"/>
    <property type="molecule type" value="Genomic_DNA"/>
</dbReference>
<dbReference type="GO" id="GO:0008408">
    <property type="term" value="F:3'-5' exonuclease activity"/>
    <property type="evidence" value="ECO:0007669"/>
    <property type="project" value="TreeGrafter"/>
</dbReference>
<sequence>MKIKKLYLIISFVLSLILFNFNEDFGTGIFLIFIILAVIYYKQNKKIKPKVTTYPKDFTIIDVETTGLRAFTSEIIEFAAIKVRDLEIVDEFSTLCNPVEPIENSHIHGIKDEDVKDYEYFSGYIPEILKFIGDDTVTAYNAPFDIEFVNSYLSKDLKNQIFDVLQFARNYDHRSSFKLENIKKDLKIETKSHRALDDCKTTLEYYKYLITNNPKLEVNYITCLTTDPRIKPKRNTTYIKWLKENYKPIETKTNNYDLFNDKNFCFSGIFKKLDISNLYKEILNCEGNLQERTTLNTDYLIVGDYVDTTQNHKKGIDYSSRENNIKILTEDEFLDLIK</sequence>
<reference evidence="4 5" key="1">
    <citation type="submission" date="2024-01" db="EMBL/GenBank/DDBJ databases">
        <title>Complete genome sequence of Citroniella saccharovorans strain M6.X9, isolated from human fecal sample.</title>
        <authorList>
            <person name="Cheng G."/>
            <person name="Westerholm M."/>
            <person name="Schnurer A."/>
        </authorList>
    </citation>
    <scope>NUCLEOTIDE SEQUENCE [LARGE SCALE GENOMIC DNA]</scope>
    <source>
        <strain evidence="4 5">DSM 29873</strain>
    </source>
</reference>
<dbReference type="SUPFAM" id="SSF53098">
    <property type="entry name" value="Ribonuclease H-like"/>
    <property type="match status" value="1"/>
</dbReference>
<dbReference type="RefSeq" id="WP_324618873.1">
    <property type="nucleotide sequence ID" value="NZ_JAYKOT010000001.1"/>
</dbReference>
<name>A0AAW9MP88_9FIRM</name>
<evidence type="ECO:0000256" key="2">
    <source>
        <dbReference type="SAM" id="Phobius"/>
    </source>
</evidence>
<dbReference type="PROSITE" id="PS50172">
    <property type="entry name" value="BRCT"/>
    <property type="match status" value="1"/>
</dbReference>
<dbReference type="PANTHER" id="PTHR30231">
    <property type="entry name" value="DNA POLYMERASE III SUBUNIT EPSILON"/>
    <property type="match status" value="1"/>
</dbReference>
<dbReference type="SMART" id="SM00479">
    <property type="entry name" value="EXOIII"/>
    <property type="match status" value="1"/>
</dbReference>
<keyword evidence="2" id="KW-0812">Transmembrane</keyword>
<keyword evidence="2" id="KW-0472">Membrane</keyword>
<keyword evidence="5" id="KW-1185">Reference proteome</keyword>
<accession>A0AAW9MP88</accession>
<dbReference type="GO" id="GO:0003677">
    <property type="term" value="F:DNA binding"/>
    <property type="evidence" value="ECO:0007669"/>
    <property type="project" value="InterPro"/>
</dbReference>
<evidence type="ECO:0000313" key="4">
    <source>
        <dbReference type="EMBL" id="MEB3428841.1"/>
    </source>
</evidence>
<dbReference type="GO" id="GO:0005829">
    <property type="term" value="C:cytosol"/>
    <property type="evidence" value="ECO:0007669"/>
    <property type="project" value="TreeGrafter"/>
</dbReference>
<dbReference type="GO" id="GO:0045004">
    <property type="term" value="P:DNA replication proofreading"/>
    <property type="evidence" value="ECO:0007669"/>
    <property type="project" value="TreeGrafter"/>
</dbReference>
<dbReference type="Gene3D" id="3.40.50.10190">
    <property type="entry name" value="BRCT domain"/>
    <property type="match status" value="1"/>
</dbReference>
<organism evidence="4 5">
    <name type="scientific">Citroniella saccharovorans</name>
    <dbReference type="NCBI Taxonomy" id="2053367"/>
    <lineage>
        <taxon>Bacteria</taxon>
        <taxon>Bacillati</taxon>
        <taxon>Bacillota</taxon>
        <taxon>Tissierellia</taxon>
        <taxon>Tissierellales</taxon>
        <taxon>Peptoniphilaceae</taxon>
        <taxon>Citroniella</taxon>
    </lineage>
</organism>
<dbReference type="InterPro" id="IPR012337">
    <property type="entry name" value="RNaseH-like_sf"/>
</dbReference>
<evidence type="ECO:0000313" key="5">
    <source>
        <dbReference type="Proteomes" id="UP001357733"/>
    </source>
</evidence>
<dbReference type="Pfam" id="PF00533">
    <property type="entry name" value="BRCT"/>
    <property type="match status" value="1"/>
</dbReference>
<keyword evidence="2" id="KW-1133">Transmembrane helix</keyword>
<dbReference type="InterPro" id="IPR006054">
    <property type="entry name" value="DnaQ"/>
</dbReference>
<feature type="domain" description="BRCT" evidence="3">
    <location>
        <begin position="254"/>
        <end position="338"/>
    </location>
</feature>
<feature type="transmembrane region" description="Helical" evidence="2">
    <location>
        <begin position="5"/>
        <end position="21"/>
    </location>
</feature>
<evidence type="ECO:0000256" key="1">
    <source>
        <dbReference type="ARBA" id="ARBA00022839"/>
    </source>
</evidence>
<evidence type="ECO:0000259" key="3">
    <source>
        <dbReference type="PROSITE" id="PS50172"/>
    </source>
</evidence>
<dbReference type="GO" id="GO:0003887">
    <property type="term" value="F:DNA-directed DNA polymerase activity"/>
    <property type="evidence" value="ECO:0007669"/>
    <property type="project" value="InterPro"/>
</dbReference>